<feature type="non-terminal residue" evidence="1">
    <location>
        <position position="169"/>
    </location>
</feature>
<proteinExistence type="predicted"/>
<evidence type="ECO:0000313" key="1">
    <source>
        <dbReference type="EMBL" id="KAK3948358.1"/>
    </source>
</evidence>
<dbReference type="EMBL" id="MU859268">
    <property type="protein sequence ID" value="KAK3948358.1"/>
    <property type="molecule type" value="Genomic_DNA"/>
</dbReference>
<reference evidence="1" key="1">
    <citation type="journal article" date="2023" name="Mol. Phylogenet. Evol.">
        <title>Genome-scale phylogeny and comparative genomics of the fungal order Sordariales.</title>
        <authorList>
            <person name="Hensen N."/>
            <person name="Bonometti L."/>
            <person name="Westerberg I."/>
            <person name="Brannstrom I.O."/>
            <person name="Guillou S."/>
            <person name="Cros-Aarteil S."/>
            <person name="Calhoun S."/>
            <person name="Haridas S."/>
            <person name="Kuo A."/>
            <person name="Mondo S."/>
            <person name="Pangilinan J."/>
            <person name="Riley R."/>
            <person name="LaButti K."/>
            <person name="Andreopoulos B."/>
            <person name="Lipzen A."/>
            <person name="Chen C."/>
            <person name="Yan M."/>
            <person name="Daum C."/>
            <person name="Ng V."/>
            <person name="Clum A."/>
            <person name="Steindorff A."/>
            <person name="Ohm R.A."/>
            <person name="Martin F."/>
            <person name="Silar P."/>
            <person name="Natvig D.O."/>
            <person name="Lalanne C."/>
            <person name="Gautier V."/>
            <person name="Ament-Velasquez S.L."/>
            <person name="Kruys A."/>
            <person name="Hutchinson M.I."/>
            <person name="Powell A.J."/>
            <person name="Barry K."/>
            <person name="Miller A.N."/>
            <person name="Grigoriev I.V."/>
            <person name="Debuchy R."/>
            <person name="Gladieux P."/>
            <person name="Hiltunen Thoren M."/>
            <person name="Johannesson H."/>
        </authorList>
    </citation>
    <scope>NUCLEOTIDE SEQUENCE</scope>
    <source>
        <strain evidence="1">CBS 626.80</strain>
    </source>
</reference>
<protein>
    <submittedName>
        <fullName evidence="1">Uncharacterized protein</fullName>
    </submittedName>
</protein>
<sequence length="169" mass="19225">MSSNSSPLVYLLGEQNVDDWEQGLEAELDCLGLTDYVFAEETPEEPNKETEPNKDPKVLYDLIQSCIARVTNEARTEVLNAYMSIKRANFDSMPSFLAQYTKLRKRIQDAKYEFTDDIEVGHLYNAVKDAYPIDARHWSRALEDKQITTGDLLAKLSNIGIAESRLTNL</sequence>
<reference evidence="1" key="2">
    <citation type="submission" date="2023-06" db="EMBL/GenBank/DDBJ databases">
        <authorList>
            <consortium name="Lawrence Berkeley National Laboratory"/>
            <person name="Mondo S.J."/>
            <person name="Hensen N."/>
            <person name="Bonometti L."/>
            <person name="Westerberg I."/>
            <person name="Brannstrom I.O."/>
            <person name="Guillou S."/>
            <person name="Cros-Aarteil S."/>
            <person name="Calhoun S."/>
            <person name="Haridas S."/>
            <person name="Kuo A."/>
            <person name="Pangilinan J."/>
            <person name="Riley R."/>
            <person name="Labutti K."/>
            <person name="Andreopoulos B."/>
            <person name="Lipzen A."/>
            <person name="Chen C."/>
            <person name="Yanf M."/>
            <person name="Daum C."/>
            <person name="Ng V."/>
            <person name="Clum A."/>
            <person name="Steindorff A."/>
            <person name="Ohm R."/>
            <person name="Martin F."/>
            <person name="Silar P."/>
            <person name="Natvig D."/>
            <person name="Lalanne C."/>
            <person name="Gautier V."/>
            <person name="Ament-Velasquez S.L."/>
            <person name="Kruys A."/>
            <person name="Hutchinson M.I."/>
            <person name="Powell A.J."/>
            <person name="Barry K."/>
            <person name="Miller A.N."/>
            <person name="Grigoriev I.V."/>
            <person name="Debuchy R."/>
            <person name="Gladieux P."/>
            <person name="Thoren M.H."/>
            <person name="Johannesson H."/>
        </authorList>
    </citation>
    <scope>NUCLEOTIDE SEQUENCE</scope>
    <source>
        <strain evidence="1">CBS 626.80</strain>
    </source>
</reference>
<dbReference type="AlphaFoldDB" id="A0AAN6NP10"/>
<keyword evidence="2" id="KW-1185">Reference proteome</keyword>
<comment type="caution">
    <text evidence="1">The sequence shown here is derived from an EMBL/GenBank/DDBJ whole genome shotgun (WGS) entry which is preliminary data.</text>
</comment>
<name>A0AAN6NP10_9PEZI</name>
<organism evidence="1 2">
    <name type="scientific">Pseudoneurospora amorphoporcata</name>
    <dbReference type="NCBI Taxonomy" id="241081"/>
    <lineage>
        <taxon>Eukaryota</taxon>
        <taxon>Fungi</taxon>
        <taxon>Dikarya</taxon>
        <taxon>Ascomycota</taxon>
        <taxon>Pezizomycotina</taxon>
        <taxon>Sordariomycetes</taxon>
        <taxon>Sordariomycetidae</taxon>
        <taxon>Sordariales</taxon>
        <taxon>Sordariaceae</taxon>
        <taxon>Pseudoneurospora</taxon>
    </lineage>
</organism>
<dbReference type="Proteomes" id="UP001303222">
    <property type="component" value="Unassembled WGS sequence"/>
</dbReference>
<evidence type="ECO:0000313" key="2">
    <source>
        <dbReference type="Proteomes" id="UP001303222"/>
    </source>
</evidence>
<gene>
    <name evidence="1" type="ORF">QBC32DRAFT_171687</name>
</gene>
<accession>A0AAN6NP10</accession>